<name>A0A6N4SRF6_CYTH3</name>
<accession>A0A6N4SRF6</accession>
<sequence>MKQLVFFSLFLVTVLSCHKKDEGIPELSGKEYFPTDSGRYWIYNVHSIKYNSDTIDTTFQVKQLIYDTFHFKNTIVYQLYRFSRSHASNPWPSAPDSVWSFTTDLNQITINEAGSNYIRLVFPLSAGKKWNGNAKNIAPVNTYTVKSYNTSFAVSNLFFQETCNIEEAQSKNLVNKDYRNRIYAKYVGMIYKKYEQLSYNTEPANIGLYKIDFGSVYEETLIEYGTP</sequence>
<keyword evidence="2" id="KW-1185">Reference proteome</keyword>
<evidence type="ECO:0008006" key="3">
    <source>
        <dbReference type="Google" id="ProtNLM"/>
    </source>
</evidence>
<dbReference type="PROSITE" id="PS51257">
    <property type="entry name" value="PROKAR_LIPOPROTEIN"/>
    <property type="match status" value="1"/>
</dbReference>
<dbReference type="AlphaFoldDB" id="A0A6N4SRF6"/>
<dbReference type="RefSeq" id="WP_011584988.1">
    <property type="nucleotide sequence ID" value="NC_008255.1"/>
</dbReference>
<protein>
    <recommendedName>
        <fullName evidence="3">Lipoprotein</fullName>
    </recommendedName>
</protein>
<evidence type="ECO:0000313" key="1">
    <source>
        <dbReference type="EMBL" id="ABG58873.1"/>
    </source>
</evidence>
<dbReference type="Proteomes" id="UP000001822">
    <property type="component" value="Chromosome"/>
</dbReference>
<reference evidence="1 2" key="1">
    <citation type="journal article" date="2007" name="Appl. Environ. Microbiol.">
        <title>Genome sequence of the cellulolytic gliding bacterium Cytophaga hutchinsonii.</title>
        <authorList>
            <person name="Xie G."/>
            <person name="Bruce D.C."/>
            <person name="Challacombe J.F."/>
            <person name="Chertkov O."/>
            <person name="Detter J.C."/>
            <person name="Gilna P."/>
            <person name="Han C.S."/>
            <person name="Lucas S."/>
            <person name="Misra M."/>
            <person name="Myers G.L."/>
            <person name="Richardson P."/>
            <person name="Tapia R."/>
            <person name="Thayer N."/>
            <person name="Thompson L.S."/>
            <person name="Brettin T.S."/>
            <person name="Henrissat B."/>
            <person name="Wilson D.B."/>
            <person name="McBride M.J."/>
        </authorList>
    </citation>
    <scope>NUCLEOTIDE SEQUENCE [LARGE SCALE GENOMIC DNA]</scope>
    <source>
        <strain evidence="2">ATCC 33406 / DSM 1761 / CIP 103989 / NBRC 15051 / NCIMB 9469 / D465</strain>
    </source>
</reference>
<gene>
    <name evidence="1" type="ordered locus">CHU_1603</name>
</gene>
<organism evidence="1 2">
    <name type="scientific">Cytophaga hutchinsonii (strain ATCC 33406 / DSM 1761 / CIP 103989 / NBRC 15051 / NCIMB 9469 / D465)</name>
    <dbReference type="NCBI Taxonomy" id="269798"/>
    <lineage>
        <taxon>Bacteria</taxon>
        <taxon>Pseudomonadati</taxon>
        <taxon>Bacteroidota</taxon>
        <taxon>Cytophagia</taxon>
        <taxon>Cytophagales</taxon>
        <taxon>Cytophagaceae</taxon>
        <taxon>Cytophaga</taxon>
    </lineage>
</organism>
<dbReference type="EMBL" id="CP000383">
    <property type="protein sequence ID" value="ABG58873.1"/>
    <property type="molecule type" value="Genomic_DNA"/>
</dbReference>
<dbReference type="KEGG" id="chu:CHU_1603"/>
<proteinExistence type="predicted"/>
<evidence type="ECO:0000313" key="2">
    <source>
        <dbReference type="Proteomes" id="UP000001822"/>
    </source>
</evidence>
<dbReference type="OrthoDB" id="1467525at2"/>